<dbReference type="GO" id="GO:0003676">
    <property type="term" value="F:nucleic acid binding"/>
    <property type="evidence" value="ECO:0007669"/>
    <property type="project" value="InterPro"/>
</dbReference>
<dbReference type="InterPro" id="IPR013520">
    <property type="entry name" value="Ribonucl_H"/>
</dbReference>
<keyword evidence="6" id="KW-1185">Reference proteome</keyword>
<keyword evidence="3 5" id="KW-0269">Exonuclease</keyword>
<keyword evidence="1" id="KW-0540">Nuclease</keyword>
<dbReference type="Gene3D" id="3.30.420.10">
    <property type="entry name" value="Ribonuclease H-like superfamily/Ribonuclease H"/>
    <property type="match status" value="1"/>
</dbReference>
<accession>A0A443SI08</accession>
<reference evidence="5 6" key="1">
    <citation type="journal article" date="2018" name="Gigascience">
        <title>Genomes of trombidid mites reveal novel predicted allergens and laterally-transferred genes associated with secondary metabolism.</title>
        <authorList>
            <person name="Dong X."/>
            <person name="Chaisiri K."/>
            <person name="Xia D."/>
            <person name="Armstrong S.D."/>
            <person name="Fang Y."/>
            <person name="Donnelly M.J."/>
            <person name="Kadowaki T."/>
            <person name="McGarry J.W."/>
            <person name="Darby A.C."/>
            <person name="Makepeace B.L."/>
        </authorList>
    </citation>
    <scope>NUCLEOTIDE SEQUENCE [LARGE SCALE GENOMIC DNA]</scope>
    <source>
        <strain evidence="5">UoL-UT</strain>
    </source>
</reference>
<organism evidence="5 6">
    <name type="scientific">Leptotrombidium deliense</name>
    <dbReference type="NCBI Taxonomy" id="299467"/>
    <lineage>
        <taxon>Eukaryota</taxon>
        <taxon>Metazoa</taxon>
        <taxon>Ecdysozoa</taxon>
        <taxon>Arthropoda</taxon>
        <taxon>Chelicerata</taxon>
        <taxon>Arachnida</taxon>
        <taxon>Acari</taxon>
        <taxon>Acariformes</taxon>
        <taxon>Trombidiformes</taxon>
        <taxon>Prostigmata</taxon>
        <taxon>Anystina</taxon>
        <taxon>Parasitengona</taxon>
        <taxon>Trombiculoidea</taxon>
        <taxon>Trombiculidae</taxon>
        <taxon>Leptotrombidium</taxon>
    </lineage>
</organism>
<protein>
    <submittedName>
        <fullName evidence="5">Putative exonuclease-like protein</fullName>
    </submittedName>
</protein>
<sequence>MKRQTEKSLYRIERKRQKIKAFLDIIEGNDGAEKSCTTEIMDHSSAVKELRELRKKTQEIWKNTPRFKLLENGVKARFSQCEEPLSLFDIQYLVLSTFLPKYSQNMQPFYELERSTTATKVAVFVLENMDMEFEREHSKYFTEVLKFKATEDWVTKLLHVPMTQRKLKNLLIMNKDGELKEIETKDAAKLTPVSRTDLLLSVKQMYSEGYPMFDEKTATYKTTKDTYEPVTNESPMFALDCEMCLTEDDQSEVTQIALVNEKLEPLIFTYVKPDKRVKDYLTPWSGVKKEHLDPCKTTLKAVQKQIKKILPSDAILCGQSLNFDLKALRLIHPYVIDTSVIYSFSGHRSIKAGLKTLSSVYLEEDIQMGDGGHCPLEDSRASMKLVQLKLRKGLEFGDKKLGPTLGMASKYMPIARYLEMFDVKANVYYDYLNLENESKFICVMTSFQDNLLSQIMKAISTDKCICLVITNEMCCIRI</sequence>
<dbReference type="GO" id="GO:0005634">
    <property type="term" value="C:nucleus"/>
    <property type="evidence" value="ECO:0007669"/>
    <property type="project" value="TreeGrafter"/>
</dbReference>
<dbReference type="CDD" id="cd06145">
    <property type="entry name" value="REX1_like"/>
    <property type="match status" value="1"/>
</dbReference>
<dbReference type="GO" id="GO:0004527">
    <property type="term" value="F:exonuclease activity"/>
    <property type="evidence" value="ECO:0007669"/>
    <property type="project" value="UniProtKB-KW"/>
</dbReference>
<dbReference type="SUPFAM" id="SSF53098">
    <property type="entry name" value="Ribonuclease H-like"/>
    <property type="match status" value="1"/>
</dbReference>
<name>A0A443SI08_9ACAR</name>
<evidence type="ECO:0000256" key="3">
    <source>
        <dbReference type="ARBA" id="ARBA00022839"/>
    </source>
</evidence>
<proteinExistence type="predicted"/>
<dbReference type="AlphaFoldDB" id="A0A443SI08"/>
<dbReference type="EMBL" id="NCKV01002222">
    <property type="protein sequence ID" value="RWS27154.1"/>
    <property type="molecule type" value="Genomic_DNA"/>
</dbReference>
<dbReference type="OrthoDB" id="3996471at2759"/>
<feature type="domain" description="Exonuclease" evidence="4">
    <location>
        <begin position="235"/>
        <end position="395"/>
    </location>
</feature>
<evidence type="ECO:0000313" key="6">
    <source>
        <dbReference type="Proteomes" id="UP000288716"/>
    </source>
</evidence>
<dbReference type="PANTHER" id="PTHR12801:SF82">
    <property type="entry name" value="RNA EXONUCLEASE 5"/>
    <property type="match status" value="1"/>
</dbReference>
<dbReference type="STRING" id="299467.A0A443SI08"/>
<evidence type="ECO:0000313" key="5">
    <source>
        <dbReference type="EMBL" id="RWS27154.1"/>
    </source>
</evidence>
<comment type="caution">
    <text evidence="5">The sequence shown here is derived from an EMBL/GenBank/DDBJ whole genome shotgun (WGS) entry which is preliminary data.</text>
</comment>
<dbReference type="InterPro" id="IPR012337">
    <property type="entry name" value="RNaseH-like_sf"/>
</dbReference>
<dbReference type="InterPro" id="IPR047021">
    <property type="entry name" value="REXO1/3/4-like"/>
</dbReference>
<dbReference type="InterPro" id="IPR034922">
    <property type="entry name" value="REX1-like_exo"/>
</dbReference>
<evidence type="ECO:0000259" key="4">
    <source>
        <dbReference type="SMART" id="SM00479"/>
    </source>
</evidence>
<dbReference type="VEuPathDB" id="VectorBase:LDEU004886"/>
<dbReference type="SMART" id="SM00479">
    <property type="entry name" value="EXOIII"/>
    <property type="match status" value="1"/>
</dbReference>
<dbReference type="PANTHER" id="PTHR12801">
    <property type="entry name" value="RNA EXONUCLEASE REXO1 / RECO3 FAMILY MEMBER-RELATED"/>
    <property type="match status" value="1"/>
</dbReference>
<dbReference type="InterPro" id="IPR036397">
    <property type="entry name" value="RNaseH_sf"/>
</dbReference>
<evidence type="ECO:0000256" key="2">
    <source>
        <dbReference type="ARBA" id="ARBA00022801"/>
    </source>
</evidence>
<gene>
    <name evidence="5" type="ORF">B4U80_03794</name>
</gene>
<evidence type="ECO:0000256" key="1">
    <source>
        <dbReference type="ARBA" id="ARBA00022722"/>
    </source>
</evidence>
<keyword evidence="2" id="KW-0378">Hydrolase</keyword>
<dbReference type="Proteomes" id="UP000288716">
    <property type="component" value="Unassembled WGS sequence"/>
</dbReference>